<accession>A0A2G9NH03</accession>
<name>A0A2G9NH03_AQUCT</name>
<dbReference type="SUPFAM" id="SSF56487">
    <property type="entry name" value="SRCR-like"/>
    <property type="match status" value="1"/>
</dbReference>
<dbReference type="EMBL" id="KV923065">
    <property type="protein sequence ID" value="PIN90356.1"/>
    <property type="molecule type" value="Genomic_DNA"/>
</dbReference>
<evidence type="ECO:0000259" key="3">
    <source>
        <dbReference type="PROSITE" id="PS50287"/>
    </source>
</evidence>
<dbReference type="Pfam" id="PF00530">
    <property type="entry name" value="SRCR"/>
    <property type="match status" value="1"/>
</dbReference>
<dbReference type="Proteomes" id="UP000228934">
    <property type="component" value="Unassembled WGS sequence"/>
</dbReference>
<dbReference type="GO" id="GO:0030425">
    <property type="term" value="C:dendrite"/>
    <property type="evidence" value="ECO:0007669"/>
    <property type="project" value="TreeGrafter"/>
</dbReference>
<evidence type="ECO:0000256" key="2">
    <source>
        <dbReference type="PROSITE-ProRule" id="PRU00196"/>
    </source>
</evidence>
<dbReference type="GO" id="GO:0016020">
    <property type="term" value="C:membrane"/>
    <property type="evidence" value="ECO:0007669"/>
    <property type="project" value="InterPro"/>
</dbReference>
<dbReference type="GO" id="GO:0043083">
    <property type="term" value="C:synaptic cleft"/>
    <property type="evidence" value="ECO:0007669"/>
    <property type="project" value="TreeGrafter"/>
</dbReference>
<comment type="caution">
    <text evidence="2">Lacks conserved residue(s) required for the propagation of feature annotation.</text>
</comment>
<sequence length="79" mass="9086">MKKKREVGKEERYGKISLENDFAESTGIIWLDDVICTGKESTLTQCSKKDWGKHDCSHQEDVYITCNPETDQHRPLPGM</sequence>
<gene>
    <name evidence="4" type="ORF">AB205_0097470</name>
</gene>
<dbReference type="InterPro" id="IPR001190">
    <property type="entry name" value="SRCR"/>
</dbReference>
<keyword evidence="1 2" id="KW-1015">Disulfide bond</keyword>
<dbReference type="AlphaFoldDB" id="A0A2G9NH03"/>
<evidence type="ECO:0000313" key="5">
    <source>
        <dbReference type="Proteomes" id="UP000228934"/>
    </source>
</evidence>
<evidence type="ECO:0000313" key="4">
    <source>
        <dbReference type="EMBL" id="PIN90356.1"/>
    </source>
</evidence>
<dbReference type="SMART" id="SM00202">
    <property type="entry name" value="SR"/>
    <property type="match status" value="1"/>
</dbReference>
<dbReference type="OrthoDB" id="10037288at2759"/>
<dbReference type="PROSITE" id="PS50287">
    <property type="entry name" value="SRCR_2"/>
    <property type="match status" value="1"/>
</dbReference>
<reference evidence="5" key="1">
    <citation type="journal article" date="2017" name="Nat. Commun.">
        <title>The North American bullfrog draft genome provides insight into hormonal regulation of long noncoding RNA.</title>
        <authorList>
            <person name="Hammond S.A."/>
            <person name="Warren R.L."/>
            <person name="Vandervalk B.P."/>
            <person name="Kucuk E."/>
            <person name="Khan H."/>
            <person name="Gibb E.A."/>
            <person name="Pandoh P."/>
            <person name="Kirk H."/>
            <person name="Zhao Y."/>
            <person name="Jones M."/>
            <person name="Mungall A.J."/>
            <person name="Coope R."/>
            <person name="Pleasance S."/>
            <person name="Moore R.A."/>
            <person name="Holt R.A."/>
            <person name="Round J.M."/>
            <person name="Ohora S."/>
            <person name="Walle B.V."/>
            <person name="Veldhoen N."/>
            <person name="Helbing C.C."/>
            <person name="Birol I."/>
        </authorList>
    </citation>
    <scope>NUCLEOTIDE SEQUENCE [LARGE SCALE GENOMIC DNA]</scope>
</reference>
<dbReference type="Gene3D" id="3.10.250.10">
    <property type="entry name" value="SRCR-like domain"/>
    <property type="match status" value="1"/>
</dbReference>
<dbReference type="GO" id="GO:0043195">
    <property type="term" value="C:terminal bouton"/>
    <property type="evidence" value="ECO:0007669"/>
    <property type="project" value="TreeGrafter"/>
</dbReference>
<dbReference type="InterPro" id="IPR036772">
    <property type="entry name" value="SRCR-like_dom_sf"/>
</dbReference>
<keyword evidence="5" id="KW-1185">Reference proteome</keyword>
<feature type="domain" description="SRCR" evidence="3">
    <location>
        <begin position="22"/>
        <end position="67"/>
    </location>
</feature>
<dbReference type="PANTHER" id="PTHR48071">
    <property type="entry name" value="SRCR DOMAIN-CONTAINING PROTEIN"/>
    <property type="match status" value="1"/>
</dbReference>
<feature type="disulfide bond" evidence="2">
    <location>
        <begin position="36"/>
        <end position="46"/>
    </location>
</feature>
<organism evidence="4 5">
    <name type="scientific">Aquarana catesbeiana</name>
    <name type="common">American bullfrog</name>
    <name type="synonym">Rana catesbeiana</name>
    <dbReference type="NCBI Taxonomy" id="8400"/>
    <lineage>
        <taxon>Eukaryota</taxon>
        <taxon>Metazoa</taxon>
        <taxon>Chordata</taxon>
        <taxon>Craniata</taxon>
        <taxon>Vertebrata</taxon>
        <taxon>Euteleostomi</taxon>
        <taxon>Amphibia</taxon>
        <taxon>Batrachia</taxon>
        <taxon>Anura</taxon>
        <taxon>Neobatrachia</taxon>
        <taxon>Ranoidea</taxon>
        <taxon>Ranidae</taxon>
        <taxon>Aquarana</taxon>
    </lineage>
</organism>
<proteinExistence type="predicted"/>
<evidence type="ECO:0000256" key="1">
    <source>
        <dbReference type="ARBA" id="ARBA00023157"/>
    </source>
</evidence>
<dbReference type="PANTHER" id="PTHR48071:SF5">
    <property type="entry name" value="NEUROTRYPSIN"/>
    <property type="match status" value="1"/>
</dbReference>
<protein>
    <recommendedName>
        <fullName evidence="3">SRCR domain-containing protein</fullName>
    </recommendedName>
</protein>